<dbReference type="Proteomes" id="UP000790709">
    <property type="component" value="Unassembled WGS sequence"/>
</dbReference>
<dbReference type="EMBL" id="MU266646">
    <property type="protein sequence ID" value="KAH7919589.1"/>
    <property type="molecule type" value="Genomic_DNA"/>
</dbReference>
<gene>
    <name evidence="1" type="ORF">BV22DRAFT_1022714</name>
</gene>
<comment type="caution">
    <text evidence="1">The sequence shown here is derived from an EMBL/GenBank/DDBJ whole genome shotgun (WGS) entry which is preliminary data.</text>
</comment>
<protein>
    <submittedName>
        <fullName evidence="1">Uncharacterized protein</fullName>
    </submittedName>
</protein>
<evidence type="ECO:0000313" key="1">
    <source>
        <dbReference type="EMBL" id="KAH7919589.1"/>
    </source>
</evidence>
<keyword evidence="2" id="KW-1185">Reference proteome</keyword>
<organism evidence="1 2">
    <name type="scientific">Leucogyrophana mollusca</name>
    <dbReference type="NCBI Taxonomy" id="85980"/>
    <lineage>
        <taxon>Eukaryota</taxon>
        <taxon>Fungi</taxon>
        <taxon>Dikarya</taxon>
        <taxon>Basidiomycota</taxon>
        <taxon>Agaricomycotina</taxon>
        <taxon>Agaricomycetes</taxon>
        <taxon>Agaricomycetidae</taxon>
        <taxon>Boletales</taxon>
        <taxon>Boletales incertae sedis</taxon>
        <taxon>Leucogyrophana</taxon>
    </lineage>
</organism>
<accession>A0ACB8B231</accession>
<evidence type="ECO:0000313" key="2">
    <source>
        <dbReference type="Proteomes" id="UP000790709"/>
    </source>
</evidence>
<sequence>MLCQNDHEDDFGDDLRLGFETDEAEQGQLAVVKNTPGDDSTRELITEKEIQDTYFSARFDTVQYGTCGGRPACLLIITFNFHASNPKLRRFRRASIEVKFSTPSLKPKGKPLPVEILAYAPQIAYGMLSFSKVTSKMDLSIPVTIGNSLASAAITPSISRTSESLQGQRLVMQGSERGHPPSRIVWSIVENDQHPDGVAGIPSKVRAALIVGLKEVNCRFVGEFRVDASVGWTVDPRRWPLSSKRDDPVLFDTSRPLLRGYKELGPVFDGVDLGALIELGEVRRDVVAVPSDI</sequence>
<proteinExistence type="predicted"/>
<name>A0ACB8B231_9AGAM</name>
<reference evidence="1" key="1">
    <citation type="journal article" date="2021" name="New Phytol.">
        <title>Evolutionary innovations through gain and loss of genes in the ectomycorrhizal Boletales.</title>
        <authorList>
            <person name="Wu G."/>
            <person name="Miyauchi S."/>
            <person name="Morin E."/>
            <person name="Kuo A."/>
            <person name="Drula E."/>
            <person name="Varga T."/>
            <person name="Kohler A."/>
            <person name="Feng B."/>
            <person name="Cao Y."/>
            <person name="Lipzen A."/>
            <person name="Daum C."/>
            <person name="Hundley H."/>
            <person name="Pangilinan J."/>
            <person name="Johnson J."/>
            <person name="Barry K."/>
            <person name="LaButti K."/>
            <person name="Ng V."/>
            <person name="Ahrendt S."/>
            <person name="Min B."/>
            <person name="Choi I.G."/>
            <person name="Park H."/>
            <person name="Plett J.M."/>
            <person name="Magnuson J."/>
            <person name="Spatafora J.W."/>
            <person name="Nagy L.G."/>
            <person name="Henrissat B."/>
            <person name="Grigoriev I.V."/>
            <person name="Yang Z.L."/>
            <person name="Xu J."/>
            <person name="Martin F.M."/>
        </authorList>
    </citation>
    <scope>NUCLEOTIDE SEQUENCE</scope>
    <source>
        <strain evidence="1">KUC20120723A-06</strain>
    </source>
</reference>